<dbReference type="EMBL" id="QPJC01000005">
    <property type="protein sequence ID" value="RCW43946.1"/>
    <property type="molecule type" value="Genomic_DNA"/>
</dbReference>
<name>A0A368VV24_9ACTN</name>
<dbReference type="InterPro" id="IPR050483">
    <property type="entry name" value="CoA-transferase_III_domain"/>
</dbReference>
<dbReference type="Gene3D" id="3.30.1540.10">
    <property type="entry name" value="formyl-coa transferase, domain 3"/>
    <property type="match status" value="1"/>
</dbReference>
<dbReference type="InterPro" id="IPR044855">
    <property type="entry name" value="CoA-Trfase_III_dom3_sf"/>
</dbReference>
<keyword evidence="4" id="KW-1185">Reference proteome</keyword>
<dbReference type="Gene3D" id="3.40.50.10540">
    <property type="entry name" value="Crotonobetainyl-coa:carnitine coa-transferase, domain 1"/>
    <property type="match status" value="1"/>
</dbReference>
<accession>A0A368VV24</accession>
<dbReference type="Pfam" id="PF02515">
    <property type="entry name" value="CoA_transf_3"/>
    <property type="match status" value="1"/>
</dbReference>
<proteinExistence type="predicted"/>
<dbReference type="OrthoDB" id="9797653at2"/>
<dbReference type="SUPFAM" id="SSF89796">
    <property type="entry name" value="CoA-transferase family III (CaiB/BaiF)"/>
    <property type="match status" value="1"/>
</dbReference>
<dbReference type="PANTHER" id="PTHR48207">
    <property type="entry name" value="SUCCINATE--HYDROXYMETHYLGLUTARATE COA-TRANSFERASE"/>
    <property type="match status" value="1"/>
</dbReference>
<dbReference type="AlphaFoldDB" id="A0A368VV24"/>
<dbReference type="PANTHER" id="PTHR48207:SF3">
    <property type="entry name" value="SUCCINATE--HYDROXYMETHYLGLUTARATE COA-TRANSFERASE"/>
    <property type="match status" value="1"/>
</dbReference>
<evidence type="ECO:0000313" key="3">
    <source>
        <dbReference type="EMBL" id="RCW43946.1"/>
    </source>
</evidence>
<reference evidence="3 4" key="1">
    <citation type="submission" date="2018-07" db="EMBL/GenBank/DDBJ databases">
        <title>Genomic Encyclopedia of Type Strains, Phase III (KMG-III): the genomes of soil and plant-associated and newly described type strains.</title>
        <authorList>
            <person name="Whitman W."/>
        </authorList>
    </citation>
    <scope>NUCLEOTIDE SEQUENCE [LARGE SCALE GENOMIC DNA]</scope>
    <source>
        <strain evidence="3 4">CECT 8575</strain>
    </source>
</reference>
<sequence>MGRTLPLDGVVVADFSRVLAGPYATMLLADLGATVVKVERPGQGDDTRAWGPPWTQRSSSYFESLNRGKRSIALDFTEPRDRAAAVELARRADVLVENHRPEALARYGLDYESLREINPGLLYASISGFGSGDGADLPGYDFVVQAVGGLMSITGSPEGPPTKVGVAVVDVFTGKDAALGIMAGLRRRATTGLGEHIEVNLLSSLLSGLVNQLGGYLATGVDPEPMGNRHPSIAPYETLQCEDALLAVAVGNDDQFRRLTEALGLLGAADDARFATNAARVANRAELVGMLENVLSARPAAAWQERLQRAGIACGQVNDLSSAVRYAESLGLQPLVTPENADMPQVRMPIEFSGAGCAPPVAPPELGEHTEEVLAWLGQDHSGALPPLSPAFPAGRQTDPA</sequence>
<dbReference type="InterPro" id="IPR023606">
    <property type="entry name" value="CoA-Trfase_III_dom_1_sf"/>
</dbReference>
<feature type="region of interest" description="Disordered" evidence="2">
    <location>
        <begin position="380"/>
        <end position="401"/>
    </location>
</feature>
<comment type="caution">
    <text evidence="3">The sequence shown here is derived from an EMBL/GenBank/DDBJ whole genome shotgun (WGS) entry which is preliminary data.</text>
</comment>
<evidence type="ECO:0000256" key="2">
    <source>
        <dbReference type="SAM" id="MobiDB-lite"/>
    </source>
</evidence>
<gene>
    <name evidence="3" type="ORF">DFQ14_10591</name>
</gene>
<dbReference type="RefSeq" id="WP_114452953.1">
    <property type="nucleotide sequence ID" value="NZ_QPJC01000005.1"/>
</dbReference>
<dbReference type="Proteomes" id="UP000253495">
    <property type="component" value="Unassembled WGS sequence"/>
</dbReference>
<evidence type="ECO:0000313" key="4">
    <source>
        <dbReference type="Proteomes" id="UP000253495"/>
    </source>
</evidence>
<dbReference type="GO" id="GO:0008410">
    <property type="term" value="F:CoA-transferase activity"/>
    <property type="evidence" value="ECO:0007669"/>
    <property type="project" value="TreeGrafter"/>
</dbReference>
<organism evidence="3 4">
    <name type="scientific">Halopolyspora algeriensis</name>
    <dbReference type="NCBI Taxonomy" id="1500506"/>
    <lineage>
        <taxon>Bacteria</taxon>
        <taxon>Bacillati</taxon>
        <taxon>Actinomycetota</taxon>
        <taxon>Actinomycetes</taxon>
        <taxon>Actinomycetes incertae sedis</taxon>
        <taxon>Halopolyspora</taxon>
    </lineage>
</organism>
<protein>
    <submittedName>
        <fullName evidence="3">Formyl-CoA transferase</fullName>
    </submittedName>
</protein>
<keyword evidence="1 3" id="KW-0808">Transferase</keyword>
<dbReference type="InterPro" id="IPR003673">
    <property type="entry name" value="CoA-Trfase_fam_III"/>
</dbReference>
<evidence type="ECO:0000256" key="1">
    <source>
        <dbReference type="ARBA" id="ARBA00022679"/>
    </source>
</evidence>